<dbReference type="RefSeq" id="WP_150494205.1">
    <property type="nucleotide sequence ID" value="NZ_CP023699.1"/>
</dbReference>
<evidence type="ECO:0000313" key="4">
    <source>
        <dbReference type="Proteomes" id="UP000325529"/>
    </source>
</evidence>
<keyword evidence="1" id="KW-0597">Phosphoprotein</keyword>
<feature type="domain" description="FHA" evidence="2">
    <location>
        <begin position="33"/>
        <end position="86"/>
    </location>
</feature>
<dbReference type="InterPro" id="IPR008984">
    <property type="entry name" value="SMAD_FHA_dom_sf"/>
</dbReference>
<dbReference type="KEGG" id="ska:CP970_30540"/>
<dbReference type="SUPFAM" id="SSF49879">
    <property type="entry name" value="SMAD/FHA domain"/>
    <property type="match status" value="1"/>
</dbReference>
<evidence type="ECO:0000313" key="3">
    <source>
        <dbReference type="EMBL" id="QEU94654.1"/>
    </source>
</evidence>
<organism evidence="3 4">
    <name type="scientific">Streptomyces kanamyceticus</name>
    <dbReference type="NCBI Taxonomy" id="1967"/>
    <lineage>
        <taxon>Bacteria</taxon>
        <taxon>Bacillati</taxon>
        <taxon>Actinomycetota</taxon>
        <taxon>Actinomycetes</taxon>
        <taxon>Kitasatosporales</taxon>
        <taxon>Streptomycetaceae</taxon>
        <taxon>Streptomyces</taxon>
    </lineage>
</organism>
<dbReference type="PROSITE" id="PS50006">
    <property type="entry name" value="FHA_DOMAIN"/>
    <property type="match status" value="1"/>
</dbReference>
<protein>
    <submittedName>
        <fullName evidence="3">FHA domain-containing protein</fullName>
    </submittedName>
</protein>
<accession>A0A5J6GJQ8</accession>
<gene>
    <name evidence="3" type="ORF">CP970_30540</name>
</gene>
<dbReference type="InterPro" id="IPR000253">
    <property type="entry name" value="FHA_dom"/>
</dbReference>
<evidence type="ECO:0000259" key="2">
    <source>
        <dbReference type="PROSITE" id="PS50006"/>
    </source>
</evidence>
<proteinExistence type="predicted"/>
<evidence type="ECO:0000256" key="1">
    <source>
        <dbReference type="ARBA" id="ARBA00022553"/>
    </source>
</evidence>
<name>A0A5J6GJQ8_STRKN</name>
<keyword evidence="4" id="KW-1185">Reference proteome</keyword>
<dbReference type="AlphaFoldDB" id="A0A5J6GJQ8"/>
<dbReference type="EMBL" id="CP023699">
    <property type="protein sequence ID" value="QEU94654.1"/>
    <property type="molecule type" value="Genomic_DNA"/>
</dbReference>
<sequence length="130" mass="13653">MLELTMASVSGADSGATAGMHMADASSEPGAVLRVGRDRSLCGLVTPDDWLFVSRAHLEFRCGPDGGWAVTWLRGSNPDPASEVRVVSQGMARPLVYGATEPLPRGGSGEVVIQDRSGPRSVNVGFFHEG</sequence>
<dbReference type="Proteomes" id="UP000325529">
    <property type="component" value="Chromosome"/>
</dbReference>
<reference evidence="3 4" key="1">
    <citation type="submission" date="2017-09" db="EMBL/GenBank/DDBJ databases">
        <authorList>
            <person name="Lee N."/>
            <person name="Cho B.-K."/>
        </authorList>
    </citation>
    <scope>NUCLEOTIDE SEQUENCE [LARGE SCALE GENOMIC DNA]</scope>
    <source>
        <strain evidence="3 4">ATCC 12853</strain>
    </source>
</reference>